<proteinExistence type="predicted"/>
<dbReference type="InterPro" id="IPR003672">
    <property type="entry name" value="CobN/Mg_chltase"/>
</dbReference>
<protein>
    <recommendedName>
        <fullName evidence="1">CobN/magnesium chelatase domain-containing protein</fullName>
    </recommendedName>
</protein>
<dbReference type="EMBL" id="PGTN01000530">
    <property type="protein sequence ID" value="PJF46032.1"/>
    <property type="molecule type" value="Genomic_DNA"/>
</dbReference>
<feature type="non-terminal residue" evidence="2">
    <location>
        <position position="1"/>
    </location>
</feature>
<evidence type="ECO:0000313" key="2">
    <source>
        <dbReference type="EMBL" id="PJF46032.1"/>
    </source>
</evidence>
<evidence type="ECO:0000313" key="3">
    <source>
        <dbReference type="Proteomes" id="UP000230790"/>
    </source>
</evidence>
<feature type="domain" description="CobN/magnesium chelatase" evidence="1">
    <location>
        <begin position="2"/>
        <end position="83"/>
    </location>
</feature>
<dbReference type="Pfam" id="PF02514">
    <property type="entry name" value="CobN-Mg_chel"/>
    <property type="match status" value="1"/>
</dbReference>
<name>A0A2M8Q897_9CHLR</name>
<reference evidence="2 3" key="1">
    <citation type="submission" date="2017-11" db="EMBL/GenBank/DDBJ databases">
        <title>Evolution of Phototrophy in the Chloroflexi Phylum Driven by Horizontal Gene Transfer.</title>
        <authorList>
            <person name="Ward L.M."/>
            <person name="Hemp J."/>
            <person name="Shih P.M."/>
            <person name="Mcglynn S.E."/>
            <person name="Fischer W."/>
        </authorList>
    </citation>
    <scope>NUCLEOTIDE SEQUENCE [LARGE SCALE GENOMIC DNA]</scope>
    <source>
        <strain evidence="2">JP3_7</strain>
    </source>
</reference>
<sequence>DAMMRHGYKGGMEMAATVDYLFGYDATADVIENWMYETLAERYALDQEAQAFFRRSNPWALREIIQRLLEAIQRGLWQADEDMRRRLLDALAELSGDLEDFMDRAWMLSREPQTECREVKA</sequence>
<gene>
    <name evidence="2" type="ORF">CUN48_15870</name>
</gene>
<organism evidence="2 3">
    <name type="scientific">Candidatus Thermofonsia Clade 3 bacterium</name>
    <dbReference type="NCBI Taxonomy" id="2364212"/>
    <lineage>
        <taxon>Bacteria</taxon>
        <taxon>Bacillati</taxon>
        <taxon>Chloroflexota</taxon>
        <taxon>Candidatus Thermofontia</taxon>
        <taxon>Candidatus Thermofonsia Clade 3</taxon>
    </lineage>
</organism>
<accession>A0A2M8Q897</accession>
<dbReference type="Proteomes" id="UP000230790">
    <property type="component" value="Unassembled WGS sequence"/>
</dbReference>
<evidence type="ECO:0000259" key="1">
    <source>
        <dbReference type="Pfam" id="PF02514"/>
    </source>
</evidence>
<dbReference type="PANTHER" id="PTHR44119:SF4">
    <property type="entry name" value="AEROBIC COBALTOCHELATASE SUBUNIT COBN"/>
    <property type="match status" value="1"/>
</dbReference>
<comment type="caution">
    <text evidence="2">The sequence shown here is derived from an EMBL/GenBank/DDBJ whole genome shotgun (WGS) entry which is preliminary data.</text>
</comment>
<dbReference type="AlphaFoldDB" id="A0A2M8Q897"/>
<dbReference type="PANTHER" id="PTHR44119">
    <property type="entry name" value="MAGNESIUM-CHELATASE SUBUNIT CHLH, CHLOROPLASTIC"/>
    <property type="match status" value="1"/>
</dbReference>